<keyword evidence="2" id="KW-0378">Hydrolase</keyword>
<comment type="similarity">
    <text evidence="1">Belongs to the SMP-30/CGR1 family.</text>
</comment>
<dbReference type="EMBL" id="BAAAIH010000001">
    <property type="protein sequence ID" value="GAA1250310.1"/>
    <property type="molecule type" value="Genomic_DNA"/>
</dbReference>
<sequence>MRDTHASGTGTPRKAIAMKTYASGMRWGEAPRWHEGALWLSDTQASRLWTDASGSWRPFDLDSPSNGLWFLPDGRLVGAMMYEARIAQWDGQCWQSYADLAHLGVGPLGDMVGDADGNLYVDDVAFDAASGAPAKPGRIILVRPDGSVTVAADGVDFPNGLAMIDGGRTLVVAQTALQCLTAFTVRADHTLSAPRRYADLRRLVGPDARPDGIWPAEHGIWVATTSGQALVRVTDDRLHHTVDTAPRLPIACCRRGDGTLIATLADTHGAPLMDAVASRTVTASAVLITTPGTTLPTRSNAPTHTQG</sequence>
<organism evidence="4 5">
    <name type="scientific">Streptomyces javensis</name>
    <dbReference type="NCBI Taxonomy" id="114698"/>
    <lineage>
        <taxon>Bacteria</taxon>
        <taxon>Bacillati</taxon>
        <taxon>Actinomycetota</taxon>
        <taxon>Actinomycetes</taxon>
        <taxon>Kitasatosporales</taxon>
        <taxon>Streptomycetaceae</taxon>
        <taxon>Streptomyces</taxon>
        <taxon>Streptomyces violaceusniger group</taxon>
    </lineage>
</organism>
<comment type="caution">
    <text evidence="4">The sequence shown here is derived from an EMBL/GenBank/DDBJ whole genome shotgun (WGS) entry which is preliminary data.</text>
</comment>
<accession>A0ABP4H6R3</accession>
<evidence type="ECO:0000256" key="2">
    <source>
        <dbReference type="ARBA" id="ARBA00022801"/>
    </source>
</evidence>
<proteinExistence type="inferred from homology"/>
<dbReference type="PANTHER" id="PTHR47572:SF4">
    <property type="entry name" value="LACTONASE DRP35"/>
    <property type="match status" value="1"/>
</dbReference>
<feature type="domain" description="SMP-30/Gluconolactonase/LRE-like region" evidence="3">
    <location>
        <begin position="27"/>
        <end position="256"/>
    </location>
</feature>
<reference evidence="5" key="1">
    <citation type="journal article" date="2019" name="Int. J. Syst. Evol. Microbiol.">
        <title>The Global Catalogue of Microorganisms (GCM) 10K type strain sequencing project: providing services to taxonomists for standard genome sequencing and annotation.</title>
        <authorList>
            <consortium name="The Broad Institute Genomics Platform"/>
            <consortium name="The Broad Institute Genome Sequencing Center for Infectious Disease"/>
            <person name="Wu L."/>
            <person name="Ma J."/>
        </authorList>
    </citation>
    <scope>NUCLEOTIDE SEQUENCE [LARGE SCALE GENOMIC DNA]</scope>
    <source>
        <strain evidence="5">JCM 11448</strain>
    </source>
</reference>
<name>A0ABP4H6R3_9ACTN</name>
<dbReference type="InterPro" id="IPR011042">
    <property type="entry name" value="6-blade_b-propeller_TolB-like"/>
</dbReference>
<dbReference type="SUPFAM" id="SSF63829">
    <property type="entry name" value="Calcium-dependent phosphotriesterase"/>
    <property type="match status" value="1"/>
</dbReference>
<evidence type="ECO:0000313" key="4">
    <source>
        <dbReference type="EMBL" id="GAA1250310.1"/>
    </source>
</evidence>
<dbReference type="PANTHER" id="PTHR47572">
    <property type="entry name" value="LIPOPROTEIN-RELATED"/>
    <property type="match status" value="1"/>
</dbReference>
<dbReference type="InterPro" id="IPR013658">
    <property type="entry name" value="SGL"/>
</dbReference>
<dbReference type="Proteomes" id="UP001500282">
    <property type="component" value="Unassembled WGS sequence"/>
</dbReference>
<dbReference type="Gene3D" id="2.120.10.30">
    <property type="entry name" value="TolB, C-terminal domain"/>
    <property type="match status" value="1"/>
</dbReference>
<gene>
    <name evidence="4" type="ORF">GCM10009579_05090</name>
</gene>
<dbReference type="Pfam" id="PF08450">
    <property type="entry name" value="SGL"/>
    <property type="match status" value="1"/>
</dbReference>
<keyword evidence="5" id="KW-1185">Reference proteome</keyword>
<dbReference type="InterPro" id="IPR051262">
    <property type="entry name" value="SMP-30/CGR1_Lactonase"/>
</dbReference>
<evidence type="ECO:0000256" key="1">
    <source>
        <dbReference type="ARBA" id="ARBA00008853"/>
    </source>
</evidence>
<protein>
    <submittedName>
        <fullName evidence="4">SMP-30/gluconolactonase/LRE family protein</fullName>
    </submittedName>
</protein>
<evidence type="ECO:0000259" key="3">
    <source>
        <dbReference type="Pfam" id="PF08450"/>
    </source>
</evidence>
<evidence type="ECO:0000313" key="5">
    <source>
        <dbReference type="Proteomes" id="UP001500282"/>
    </source>
</evidence>